<dbReference type="EMBL" id="JBBUTG010000033">
    <property type="protein sequence ID" value="MEK8034732.1"/>
    <property type="molecule type" value="Genomic_DNA"/>
</dbReference>
<proteinExistence type="predicted"/>
<evidence type="ECO:0000313" key="1">
    <source>
        <dbReference type="EMBL" id="MEK8034732.1"/>
    </source>
</evidence>
<comment type="caution">
    <text evidence="1">The sequence shown here is derived from an EMBL/GenBank/DDBJ whole genome shotgun (WGS) entry which is preliminary data.</text>
</comment>
<name>A0ABU9BXM7_9BURK</name>
<sequence>MSINRYGCGAQEVCTFTWDRGLHRWAASYRVGAGPIIDIADTVFRREEQAHQVALSRARESHQIVSTMRDDGPPDPWVPLVSSVRRGAVMRWPPPVGRSFVHVRLAERVVRGQPRSTLRAQTAGELGSARTHPAIVLIDSAETASP</sequence>
<gene>
    <name evidence="1" type="ORF">AACH06_28270</name>
</gene>
<protein>
    <submittedName>
        <fullName evidence="1">Uncharacterized protein</fullName>
    </submittedName>
</protein>
<evidence type="ECO:0000313" key="2">
    <source>
        <dbReference type="Proteomes" id="UP001371218"/>
    </source>
</evidence>
<reference evidence="1 2" key="1">
    <citation type="submission" date="2024-04" db="EMBL/GenBank/DDBJ databases">
        <title>Novel species of the genus Ideonella isolated from streams.</title>
        <authorList>
            <person name="Lu H."/>
        </authorList>
    </citation>
    <scope>NUCLEOTIDE SEQUENCE [LARGE SCALE GENOMIC DNA]</scope>
    <source>
        <strain evidence="1 2">DXS29W</strain>
    </source>
</reference>
<keyword evidence="2" id="KW-1185">Reference proteome</keyword>
<accession>A0ABU9BXM7</accession>
<dbReference type="Proteomes" id="UP001371218">
    <property type="component" value="Unassembled WGS sequence"/>
</dbReference>
<organism evidence="1 2">
    <name type="scientific">Ideonella lacteola</name>
    <dbReference type="NCBI Taxonomy" id="2984193"/>
    <lineage>
        <taxon>Bacteria</taxon>
        <taxon>Pseudomonadati</taxon>
        <taxon>Pseudomonadota</taxon>
        <taxon>Betaproteobacteria</taxon>
        <taxon>Burkholderiales</taxon>
        <taxon>Sphaerotilaceae</taxon>
        <taxon>Ideonella</taxon>
    </lineage>
</organism>
<dbReference type="RefSeq" id="WP_341429162.1">
    <property type="nucleotide sequence ID" value="NZ_JBBUTG010000033.1"/>
</dbReference>